<feature type="domain" description="Sigma-54 factor interaction" evidence="6">
    <location>
        <begin position="152"/>
        <end position="381"/>
    </location>
</feature>
<accession>A0A5K7Z7T8</accession>
<dbReference type="InterPro" id="IPR002078">
    <property type="entry name" value="Sigma_54_int"/>
</dbReference>
<dbReference type="SUPFAM" id="SSF46689">
    <property type="entry name" value="Homeodomain-like"/>
    <property type="match status" value="1"/>
</dbReference>
<evidence type="ECO:0008006" key="11">
    <source>
        <dbReference type="Google" id="ProtNLM"/>
    </source>
</evidence>
<keyword evidence="5" id="KW-0804">Transcription</keyword>
<evidence type="ECO:0000259" key="6">
    <source>
        <dbReference type="PROSITE" id="PS50045"/>
    </source>
</evidence>
<reference evidence="9 10" key="1">
    <citation type="submission" date="2019-11" db="EMBL/GenBank/DDBJ databases">
        <title>Comparative genomics of hydrocarbon-degrading Desulfosarcina strains.</title>
        <authorList>
            <person name="Watanabe M."/>
            <person name="Kojima H."/>
            <person name="Fukui M."/>
        </authorList>
    </citation>
    <scope>NUCLEOTIDE SEQUENCE [LARGE SCALE GENOMIC DNA]</scope>
    <source>
        <strain evidence="9 10">PP31</strain>
    </source>
</reference>
<evidence type="ECO:0000256" key="3">
    <source>
        <dbReference type="ARBA" id="ARBA00023015"/>
    </source>
</evidence>
<keyword evidence="2" id="KW-0067">ATP-binding</keyword>
<organism evidence="9 10">
    <name type="scientific">Desulfosarcina widdelii</name>
    <dbReference type="NCBI Taxonomy" id="947919"/>
    <lineage>
        <taxon>Bacteria</taxon>
        <taxon>Pseudomonadati</taxon>
        <taxon>Thermodesulfobacteriota</taxon>
        <taxon>Desulfobacteria</taxon>
        <taxon>Desulfobacterales</taxon>
        <taxon>Desulfosarcinaceae</taxon>
        <taxon>Desulfosarcina</taxon>
    </lineage>
</organism>
<dbReference type="PROSITE" id="PS00688">
    <property type="entry name" value="SIGMA54_INTERACT_3"/>
    <property type="match status" value="1"/>
</dbReference>
<dbReference type="EMBL" id="AP021875">
    <property type="protein sequence ID" value="BBO76810.1"/>
    <property type="molecule type" value="Genomic_DNA"/>
</dbReference>
<keyword evidence="4" id="KW-0238">DNA-binding</keyword>
<evidence type="ECO:0000313" key="9">
    <source>
        <dbReference type="EMBL" id="BBO76810.1"/>
    </source>
</evidence>
<evidence type="ECO:0000256" key="2">
    <source>
        <dbReference type="ARBA" id="ARBA00022840"/>
    </source>
</evidence>
<sequence>MGDKIHEIWNVRFVNRIIDSMADGVFTMDAEGRISSWNPSMERISGYSAKEALGKTCQLIQCSRCFGKQCPASIEKCRIIEKGKSEAKECQLRHKNGHDVSVIKNASVVKNDENEVIGIVETVTDMTELLRARQQAEEAALRLGEVHRMDNIIGKSRAMQQVFTAIRAAAASEATVLIQGGSGTGKELVAGAIHYNSDRREGPLVAVNCSALSENLLESELFGHVKGSFTGANRDRMGRFEEASGGTIFLDEIGELSPYIQVKLLRVIQEREVERVGDSRKRKIDIRIITATHKDLYARVREGQFREDLYYRLKVFPIQLPPLSARREDIPILADHFIERIRHKTGKRVVGLTPAALRVFMDHQWPGNVRELENAIEHAFVLCNSGEIDVSDLPIEIRQPATIGESVKVSYPQRIRKKITRDELLDLLDACDWNKAEVGRRVGLSRTAIWKYMKKWDIPLNRANA</sequence>
<dbReference type="KEGG" id="dwd:DSCW_42270"/>
<dbReference type="Gene3D" id="1.10.8.60">
    <property type="match status" value="1"/>
</dbReference>
<protein>
    <recommendedName>
        <fullName evidence="11">Diguanylate cyclase</fullName>
    </recommendedName>
</protein>
<dbReference type="CDD" id="cd00130">
    <property type="entry name" value="PAS"/>
    <property type="match status" value="1"/>
</dbReference>
<dbReference type="InterPro" id="IPR000014">
    <property type="entry name" value="PAS"/>
</dbReference>
<dbReference type="GO" id="GO:0006355">
    <property type="term" value="P:regulation of DNA-templated transcription"/>
    <property type="evidence" value="ECO:0007669"/>
    <property type="project" value="InterPro"/>
</dbReference>
<dbReference type="OrthoDB" id="5413348at2"/>
<dbReference type="InterPro" id="IPR027417">
    <property type="entry name" value="P-loop_NTPase"/>
</dbReference>
<dbReference type="FunFam" id="3.40.50.300:FF:000006">
    <property type="entry name" value="DNA-binding transcriptional regulator NtrC"/>
    <property type="match status" value="1"/>
</dbReference>
<name>A0A5K7Z7T8_9BACT</name>
<dbReference type="InterPro" id="IPR025943">
    <property type="entry name" value="Sigma_54_int_dom_ATP-bd_2"/>
</dbReference>
<keyword evidence="10" id="KW-1185">Reference proteome</keyword>
<dbReference type="Pfam" id="PF13426">
    <property type="entry name" value="PAS_9"/>
    <property type="match status" value="1"/>
</dbReference>
<proteinExistence type="predicted"/>
<dbReference type="SUPFAM" id="SSF55785">
    <property type="entry name" value="PYP-like sensor domain (PAS domain)"/>
    <property type="match status" value="1"/>
</dbReference>
<dbReference type="SMART" id="SM00091">
    <property type="entry name" value="PAS"/>
    <property type="match status" value="1"/>
</dbReference>
<dbReference type="PROSITE" id="PS50045">
    <property type="entry name" value="SIGMA54_INTERACT_4"/>
    <property type="match status" value="1"/>
</dbReference>
<gene>
    <name evidence="9" type="ORF">DSCW_42270</name>
</gene>
<feature type="domain" description="PAS" evidence="7">
    <location>
        <begin position="10"/>
        <end position="56"/>
    </location>
</feature>
<dbReference type="PROSITE" id="PS50112">
    <property type="entry name" value="PAS"/>
    <property type="match status" value="1"/>
</dbReference>
<dbReference type="Gene3D" id="3.40.50.300">
    <property type="entry name" value="P-loop containing nucleotide triphosphate hydrolases"/>
    <property type="match status" value="1"/>
</dbReference>
<dbReference type="Pfam" id="PF00158">
    <property type="entry name" value="Sigma54_activat"/>
    <property type="match status" value="1"/>
</dbReference>
<dbReference type="AlphaFoldDB" id="A0A5K7Z7T8"/>
<evidence type="ECO:0000313" key="10">
    <source>
        <dbReference type="Proteomes" id="UP000427769"/>
    </source>
</evidence>
<evidence type="ECO:0000259" key="7">
    <source>
        <dbReference type="PROSITE" id="PS50112"/>
    </source>
</evidence>
<dbReference type="InterPro" id="IPR025944">
    <property type="entry name" value="Sigma_54_int_dom_CS"/>
</dbReference>
<dbReference type="InterPro" id="IPR000700">
    <property type="entry name" value="PAS-assoc_C"/>
</dbReference>
<dbReference type="PANTHER" id="PTHR32071">
    <property type="entry name" value="TRANSCRIPTIONAL REGULATORY PROTEIN"/>
    <property type="match status" value="1"/>
</dbReference>
<dbReference type="PROSITE" id="PS00676">
    <property type="entry name" value="SIGMA54_INTERACT_2"/>
    <property type="match status" value="1"/>
</dbReference>
<dbReference type="GO" id="GO:0003677">
    <property type="term" value="F:DNA binding"/>
    <property type="evidence" value="ECO:0007669"/>
    <property type="project" value="UniProtKB-KW"/>
</dbReference>
<feature type="domain" description="PAC" evidence="8">
    <location>
        <begin position="86"/>
        <end position="138"/>
    </location>
</feature>
<evidence type="ECO:0000256" key="4">
    <source>
        <dbReference type="ARBA" id="ARBA00023125"/>
    </source>
</evidence>
<dbReference type="CDD" id="cd00009">
    <property type="entry name" value="AAA"/>
    <property type="match status" value="1"/>
</dbReference>
<dbReference type="RefSeq" id="WP_155305615.1">
    <property type="nucleotide sequence ID" value="NZ_AP021875.1"/>
</dbReference>
<dbReference type="Pfam" id="PF25601">
    <property type="entry name" value="AAA_lid_14"/>
    <property type="match status" value="1"/>
</dbReference>
<dbReference type="GO" id="GO:0005524">
    <property type="term" value="F:ATP binding"/>
    <property type="evidence" value="ECO:0007669"/>
    <property type="project" value="UniProtKB-KW"/>
</dbReference>
<dbReference type="PROSITE" id="PS50113">
    <property type="entry name" value="PAC"/>
    <property type="match status" value="1"/>
</dbReference>
<dbReference type="Gene3D" id="1.10.10.60">
    <property type="entry name" value="Homeodomain-like"/>
    <property type="match status" value="1"/>
</dbReference>
<dbReference type="NCBIfam" id="TIGR00229">
    <property type="entry name" value="sensory_box"/>
    <property type="match status" value="1"/>
</dbReference>
<evidence type="ECO:0000256" key="1">
    <source>
        <dbReference type="ARBA" id="ARBA00022741"/>
    </source>
</evidence>
<dbReference type="InterPro" id="IPR009057">
    <property type="entry name" value="Homeodomain-like_sf"/>
</dbReference>
<keyword evidence="3" id="KW-0805">Transcription regulation</keyword>
<evidence type="ECO:0000256" key="5">
    <source>
        <dbReference type="ARBA" id="ARBA00023163"/>
    </source>
</evidence>
<keyword evidence="1" id="KW-0547">Nucleotide-binding</keyword>
<dbReference type="Gene3D" id="3.30.450.20">
    <property type="entry name" value="PAS domain"/>
    <property type="match status" value="1"/>
</dbReference>
<dbReference type="InterPro" id="IPR058031">
    <property type="entry name" value="AAA_lid_NorR"/>
</dbReference>
<dbReference type="SUPFAM" id="SSF52540">
    <property type="entry name" value="P-loop containing nucleoside triphosphate hydrolases"/>
    <property type="match status" value="1"/>
</dbReference>
<dbReference type="InterPro" id="IPR003593">
    <property type="entry name" value="AAA+_ATPase"/>
</dbReference>
<dbReference type="InterPro" id="IPR035965">
    <property type="entry name" value="PAS-like_dom_sf"/>
</dbReference>
<evidence type="ECO:0000259" key="8">
    <source>
        <dbReference type="PROSITE" id="PS50113"/>
    </source>
</evidence>
<dbReference type="SMART" id="SM00382">
    <property type="entry name" value="AAA"/>
    <property type="match status" value="1"/>
</dbReference>
<dbReference type="Proteomes" id="UP000427769">
    <property type="component" value="Chromosome"/>
</dbReference>